<feature type="compositionally biased region" description="Pro residues" evidence="7">
    <location>
        <begin position="94"/>
        <end position="113"/>
    </location>
</feature>
<dbReference type="InterPro" id="IPR007889">
    <property type="entry name" value="HTH_Psq"/>
</dbReference>
<feature type="region of interest" description="Disordered" evidence="7">
    <location>
        <begin position="716"/>
        <end position="738"/>
    </location>
</feature>
<gene>
    <name evidence="9" type="ORF">Pmani_004898</name>
</gene>
<dbReference type="AlphaFoldDB" id="A0AAE1QCS8"/>
<sequence length="959" mass="102724">LERVLEELMGEAAWLKVRSDLYPAPPHSPPLHPPTTTQQQSHLHLHHHTAPPPPPPPPPPPHDWDPAAPCFVCRGNPNSATQAADSSPREGATPNPPQASSPTPLAPPPPTESPPVVVDSPLEDTSDVTLDLSTPRQHPPPTSTTPHDPSTLATLSGSCGGGVVTTKNVGVGVGLDVSPRLPLDLYTANLPPHLLPWLLSTHLHHLARTHQAQQEEQGEEKEALPLDLSAKTQAAGRGIGESGTNPSINPLPLPLPLPRLPFEHVHHHRHHHHRNTTTITTTNNTSTTTITPAPPHDTTKLSSSCRGRRRGDLSKRSYTEEELQAALRDIQSGKLGTRRAAVIYGIPRSTLRNKVYKLAMERERNKKLVEQTRGSGVPPDVKPLPLQQPTCQNGVAGAGTEAGEGGGGDVDSKADSFRTLLKNKMAEKLEEMRRQGLGGGASRRVVEAALTHLLHHLPRLALHQDPSAPATPTTPPLAAHPHLADMVQRVLEERCREELQRSRVRANGCAEPLTVPAYPSCNGVVGEQHPPAPQPSPPLAPSTNLKEMIAQMIGQKLGCEVPRDSPNTRLTPPTSTPSQGDSLSRSGDRRDSSKKTSNTSSSNGGKGSRPKRGKYRNYDRDNLVKAVQAVQSGEMSVHRAGSFYGVPHSTLEYKVKERHLSRSRGKKDSPTPTIQDKIKREPDVTRGMVEGPQGLLGDIASHVNITRAEETTTIDLTGDEGSRGEETSAQPLLKKQRVEGDYPGALPSAPMLHRPFPLWRGASLVPPLLASYHQDLYASHMIRRFQEAAQGTSSPPARGTPSPPIPETPPSPPHHGSVLDALLRGKATASGMRTTPPTTTVTNINTSTTSTSTSTSPVPCPSPRPGSEPSWQVSSSLLSLSKGLVVEQRGGEEPSPPLLQPPGVLALNTLYLPALAARTALAAALHQRSSRGPSPEVDVLPLPLVKEAHHPTPVAADHP</sequence>
<dbReference type="FunFam" id="1.10.10.60:FF:000019">
    <property type="entry name" value="Ligand-dependent corepressor isoform 1"/>
    <property type="match status" value="1"/>
</dbReference>
<dbReference type="EMBL" id="JAWZYT010000359">
    <property type="protein sequence ID" value="KAK4324450.1"/>
    <property type="molecule type" value="Genomic_DNA"/>
</dbReference>
<feature type="compositionally biased region" description="Low complexity" evidence="7">
    <location>
        <begin position="276"/>
        <end position="291"/>
    </location>
</feature>
<feature type="compositionally biased region" description="Pro residues" evidence="7">
    <location>
        <begin position="530"/>
        <end position="540"/>
    </location>
</feature>
<feature type="region of interest" description="Disordered" evidence="7">
    <location>
        <begin position="559"/>
        <end position="621"/>
    </location>
</feature>
<proteinExistence type="predicted"/>
<feature type="compositionally biased region" description="Low complexity" evidence="7">
    <location>
        <begin position="834"/>
        <end position="857"/>
    </location>
</feature>
<feature type="compositionally biased region" description="Pro residues" evidence="7">
    <location>
        <begin position="50"/>
        <end position="61"/>
    </location>
</feature>
<dbReference type="GO" id="GO:0005634">
    <property type="term" value="C:nucleus"/>
    <property type="evidence" value="ECO:0007669"/>
    <property type="project" value="UniProtKB-SubCell"/>
</dbReference>
<name>A0AAE1QCS8_9EUCA</name>
<keyword evidence="3 6" id="KW-0238">DNA-binding</keyword>
<organism evidence="9 10">
    <name type="scientific">Petrolisthes manimaculis</name>
    <dbReference type="NCBI Taxonomy" id="1843537"/>
    <lineage>
        <taxon>Eukaryota</taxon>
        <taxon>Metazoa</taxon>
        <taxon>Ecdysozoa</taxon>
        <taxon>Arthropoda</taxon>
        <taxon>Crustacea</taxon>
        <taxon>Multicrustacea</taxon>
        <taxon>Malacostraca</taxon>
        <taxon>Eumalacostraca</taxon>
        <taxon>Eucarida</taxon>
        <taxon>Decapoda</taxon>
        <taxon>Pleocyemata</taxon>
        <taxon>Anomura</taxon>
        <taxon>Galatheoidea</taxon>
        <taxon>Porcellanidae</taxon>
        <taxon>Petrolisthes</taxon>
    </lineage>
</organism>
<comment type="subcellular location">
    <subcellularLocation>
        <location evidence="1 6">Nucleus</location>
    </subcellularLocation>
</comment>
<feature type="domain" description="HTH psq-type" evidence="8">
    <location>
        <begin position="609"/>
        <end position="661"/>
    </location>
</feature>
<dbReference type="Gene3D" id="1.10.10.60">
    <property type="entry name" value="Homeodomain-like"/>
    <property type="match status" value="2"/>
</dbReference>
<evidence type="ECO:0000313" key="9">
    <source>
        <dbReference type="EMBL" id="KAK4324450.1"/>
    </source>
</evidence>
<evidence type="ECO:0000256" key="7">
    <source>
        <dbReference type="SAM" id="MobiDB-lite"/>
    </source>
</evidence>
<evidence type="ECO:0000256" key="2">
    <source>
        <dbReference type="ARBA" id="ARBA00023015"/>
    </source>
</evidence>
<reference evidence="9" key="1">
    <citation type="submission" date="2023-11" db="EMBL/GenBank/DDBJ databases">
        <title>Genome assemblies of two species of porcelain crab, Petrolisthes cinctipes and Petrolisthes manimaculis (Anomura: Porcellanidae).</title>
        <authorList>
            <person name="Angst P."/>
        </authorList>
    </citation>
    <scope>NUCLEOTIDE SEQUENCE</scope>
    <source>
        <strain evidence="9">PB745_02</strain>
        <tissue evidence="9">Gill</tissue>
    </source>
</reference>
<feature type="region of interest" description="Disordered" evidence="7">
    <location>
        <begin position="21"/>
        <end position="156"/>
    </location>
</feature>
<evidence type="ECO:0000256" key="3">
    <source>
        <dbReference type="ARBA" id="ARBA00023125"/>
    </source>
</evidence>
<keyword evidence="4" id="KW-0804">Transcription</keyword>
<comment type="caution">
    <text evidence="9">The sequence shown here is derived from an EMBL/GenBank/DDBJ whole genome shotgun (WGS) entry which is preliminary data.</text>
</comment>
<dbReference type="GO" id="GO:0003677">
    <property type="term" value="F:DNA binding"/>
    <property type="evidence" value="ECO:0007669"/>
    <property type="project" value="UniProtKB-UniRule"/>
</dbReference>
<dbReference type="PANTHER" id="PTHR21545:SF13">
    <property type="entry name" value="ECDYSONE-INDUCED PROTEIN 93F, ISOFORM C"/>
    <property type="match status" value="1"/>
</dbReference>
<dbReference type="PROSITE" id="PS50960">
    <property type="entry name" value="HTH_PSQ"/>
    <property type="match status" value="2"/>
</dbReference>
<dbReference type="InterPro" id="IPR009057">
    <property type="entry name" value="Homeodomain-like_sf"/>
</dbReference>
<feature type="region of interest" description="Disordered" evidence="7">
    <location>
        <begin position="788"/>
        <end position="872"/>
    </location>
</feature>
<feature type="region of interest" description="Disordered" evidence="7">
    <location>
        <begin position="658"/>
        <end position="680"/>
    </location>
</feature>
<evidence type="ECO:0000259" key="8">
    <source>
        <dbReference type="PROSITE" id="PS50960"/>
    </source>
</evidence>
<feature type="compositionally biased region" description="Polar residues" evidence="7">
    <location>
        <begin position="565"/>
        <end position="577"/>
    </location>
</feature>
<feature type="compositionally biased region" description="Polar residues" evidence="7">
    <location>
        <begin position="76"/>
        <end position="85"/>
    </location>
</feature>
<dbReference type="SUPFAM" id="SSF46689">
    <property type="entry name" value="Homeodomain-like"/>
    <property type="match status" value="2"/>
</dbReference>
<feature type="region of interest" description="Disordered" evidence="7">
    <location>
        <begin position="271"/>
        <end position="317"/>
    </location>
</feature>
<evidence type="ECO:0000256" key="1">
    <source>
        <dbReference type="ARBA" id="ARBA00004123"/>
    </source>
</evidence>
<evidence type="ECO:0000313" key="10">
    <source>
        <dbReference type="Proteomes" id="UP001292094"/>
    </source>
</evidence>
<keyword evidence="10" id="KW-1185">Reference proteome</keyword>
<feature type="DNA-binding region" description="H-T-H motif" evidence="6">
    <location>
        <begin position="637"/>
        <end position="657"/>
    </location>
</feature>
<protein>
    <recommendedName>
        <fullName evidence="8">HTH psq-type domain-containing protein</fullName>
    </recommendedName>
</protein>
<feature type="region of interest" description="Disordered" evidence="7">
    <location>
        <begin position="522"/>
        <end position="542"/>
    </location>
</feature>
<dbReference type="PANTHER" id="PTHR21545">
    <property type="entry name" value="TRANSCRIPTION FACTOR MLR1/2"/>
    <property type="match status" value="1"/>
</dbReference>
<dbReference type="Pfam" id="PF05225">
    <property type="entry name" value="HTH_psq"/>
    <property type="match status" value="2"/>
</dbReference>
<keyword evidence="5 6" id="KW-0539">Nucleus</keyword>
<dbReference type="GO" id="GO:0006357">
    <property type="term" value="P:regulation of transcription by RNA polymerase II"/>
    <property type="evidence" value="ECO:0007669"/>
    <property type="project" value="TreeGrafter"/>
</dbReference>
<evidence type="ECO:0000256" key="5">
    <source>
        <dbReference type="ARBA" id="ARBA00023242"/>
    </source>
</evidence>
<feature type="domain" description="HTH psq-type" evidence="8">
    <location>
        <begin position="309"/>
        <end position="361"/>
    </location>
</feature>
<feature type="non-terminal residue" evidence="9">
    <location>
        <position position="1"/>
    </location>
</feature>
<evidence type="ECO:0000256" key="4">
    <source>
        <dbReference type="ARBA" id="ARBA00023163"/>
    </source>
</evidence>
<feature type="compositionally biased region" description="Pro residues" evidence="7">
    <location>
        <begin position="23"/>
        <end position="33"/>
    </location>
</feature>
<accession>A0AAE1QCS8</accession>
<dbReference type="Proteomes" id="UP001292094">
    <property type="component" value="Unassembled WGS sequence"/>
</dbReference>
<feature type="compositionally biased region" description="Pro residues" evidence="7">
    <location>
        <begin position="801"/>
        <end position="813"/>
    </location>
</feature>
<evidence type="ECO:0000256" key="6">
    <source>
        <dbReference type="PROSITE-ProRule" id="PRU00320"/>
    </source>
</evidence>
<feature type="DNA-binding region" description="H-T-H motif" evidence="6">
    <location>
        <begin position="337"/>
        <end position="357"/>
    </location>
</feature>
<keyword evidence="2" id="KW-0805">Transcription regulation</keyword>